<dbReference type="KEGG" id="paly:O3E_01040"/>
<protein>
    <recommendedName>
        <fullName evidence="6">Methionine aminopeptidase</fullName>
        <ecNumber evidence="6">3.4.11.18</ecNumber>
    </recommendedName>
</protein>
<evidence type="ECO:0000313" key="8">
    <source>
        <dbReference type="EMBL" id="AJF24114.1"/>
    </source>
</evidence>
<dbReference type="PANTHER" id="PTHR43330:SF27">
    <property type="entry name" value="METHIONINE AMINOPEPTIDASE"/>
    <property type="match status" value="1"/>
</dbReference>
<dbReference type="PRINTS" id="PR00599">
    <property type="entry name" value="MAPEPTIDASE"/>
</dbReference>
<dbReference type="AlphaFoldDB" id="A0AAU8S798"/>
<comment type="similarity">
    <text evidence="6">Belongs to the peptidase M24A family.</text>
</comment>
<dbReference type="InterPro" id="IPR001714">
    <property type="entry name" value="Pept_M24_MAP"/>
</dbReference>
<keyword evidence="4 6" id="KW-0479">Metal-binding</keyword>
<dbReference type="NCBIfam" id="TIGR00500">
    <property type="entry name" value="met_pdase_I"/>
    <property type="match status" value="1"/>
</dbReference>
<dbReference type="EC" id="3.4.11.18" evidence="6"/>
<keyword evidence="3 6" id="KW-0645">Protease</keyword>
<gene>
    <name evidence="8" type="ORF">O3E_01040</name>
</gene>
<feature type="domain" description="Peptidase M24" evidence="7">
    <location>
        <begin position="16"/>
        <end position="243"/>
    </location>
</feature>
<dbReference type="Proteomes" id="UP000031624">
    <property type="component" value="Chromosome"/>
</dbReference>
<dbReference type="SUPFAM" id="SSF55920">
    <property type="entry name" value="Creatinase/aminopeptidase"/>
    <property type="match status" value="1"/>
</dbReference>
<keyword evidence="5" id="KW-0378">Hydrolase</keyword>
<keyword evidence="2 6" id="KW-0031">Aminopeptidase</keyword>
<dbReference type="GeneID" id="66280041"/>
<dbReference type="InterPro" id="IPR002467">
    <property type="entry name" value="Pept_M24A_MAP1"/>
</dbReference>
<dbReference type="GO" id="GO:0004239">
    <property type="term" value="F:initiator methionyl aminopeptidase activity"/>
    <property type="evidence" value="ECO:0007669"/>
    <property type="project" value="UniProtKB-EC"/>
</dbReference>
<dbReference type="GO" id="GO:0046872">
    <property type="term" value="F:metal ion binding"/>
    <property type="evidence" value="ECO:0007669"/>
    <property type="project" value="UniProtKB-KW"/>
</dbReference>
<dbReference type="RefSeq" id="WP_014895084.1">
    <property type="nucleotide sequence ID" value="NZ_CP007563.1"/>
</dbReference>
<dbReference type="GO" id="GO:0005829">
    <property type="term" value="C:cytosol"/>
    <property type="evidence" value="ECO:0007669"/>
    <property type="project" value="TreeGrafter"/>
</dbReference>
<comment type="catalytic activity">
    <reaction evidence="6">
        <text>Release of N-terminal amino acids, preferentially methionine, from peptides and arylamides.</text>
        <dbReference type="EC" id="3.4.11.18"/>
    </reaction>
</comment>
<dbReference type="Pfam" id="PF00557">
    <property type="entry name" value="Peptidase_M24"/>
    <property type="match status" value="1"/>
</dbReference>
<evidence type="ECO:0000256" key="5">
    <source>
        <dbReference type="ARBA" id="ARBA00022801"/>
    </source>
</evidence>
<dbReference type="EMBL" id="CP007563">
    <property type="protein sequence ID" value="AJF24114.1"/>
    <property type="molecule type" value="Genomic_DNA"/>
</dbReference>
<evidence type="ECO:0000256" key="2">
    <source>
        <dbReference type="ARBA" id="ARBA00022438"/>
    </source>
</evidence>
<organism evidence="8 9">
    <name type="scientific">Candidatus Portiera aleyrodidarum MED</name>
    <name type="common">Bemisia tabaci</name>
    <dbReference type="NCBI Taxonomy" id="1163752"/>
    <lineage>
        <taxon>Bacteria</taxon>
        <taxon>Pseudomonadati</taxon>
        <taxon>Pseudomonadota</taxon>
        <taxon>Gammaproteobacteria</taxon>
        <taxon>Candidatus Johnevansiales</taxon>
        <taxon>Candidatus Johnevansiaceae</taxon>
        <taxon>Candidatus Portiera</taxon>
    </lineage>
</organism>
<evidence type="ECO:0000256" key="1">
    <source>
        <dbReference type="ARBA" id="ARBA00002521"/>
    </source>
</evidence>
<evidence type="ECO:0000256" key="6">
    <source>
        <dbReference type="RuleBase" id="RU003653"/>
    </source>
</evidence>
<evidence type="ECO:0000313" key="9">
    <source>
        <dbReference type="Proteomes" id="UP000031624"/>
    </source>
</evidence>
<sequence length="258" mass="29432">MKIKKYTLKDIKKLIIVGKLAANTLLMIYEYIKIGLKTDEVNSICQKYIETKLKCSSATIGYKCYQHATCISKNKICCHGIPSYKKKIKTNDILNIDVTIIKNGYYADTSYMYFVECNYSNFIYNNKLNNISCLYNAMSFVCECTKFSEIGALIQNFANYHGFSVVKELCGHGIGTAFHLQPLVLNYNGYKTKDVHLKKGMCVTIEPILIQRGTKIKILNDGWTITTKSKSHSAQWEHTLIINKKGVIITTIRKNEKL</sequence>
<dbReference type="Gene3D" id="3.90.230.10">
    <property type="entry name" value="Creatinase/methionine aminopeptidase superfamily"/>
    <property type="match status" value="1"/>
</dbReference>
<comment type="function">
    <text evidence="1">Removes the N-terminal methionine from nascent proteins. The N-terminal methionine is often cleaved when the second residue in the primary sequence is small and uncharged (Met-Ala-, Cys, Gly, Pro, Ser, Thr, or Val). Requires deformylation of the N(alpha)-formylated initiator methionine before it can be hydrolyzed.</text>
</comment>
<evidence type="ECO:0000256" key="4">
    <source>
        <dbReference type="ARBA" id="ARBA00022723"/>
    </source>
</evidence>
<dbReference type="InterPro" id="IPR000994">
    <property type="entry name" value="Pept_M24"/>
</dbReference>
<evidence type="ECO:0000256" key="3">
    <source>
        <dbReference type="ARBA" id="ARBA00022670"/>
    </source>
</evidence>
<name>A0AAU8S798_9GAMM</name>
<proteinExistence type="inferred from homology"/>
<dbReference type="GO" id="GO:0070006">
    <property type="term" value="F:metalloaminopeptidase activity"/>
    <property type="evidence" value="ECO:0007669"/>
    <property type="project" value="InterPro"/>
</dbReference>
<dbReference type="InterPro" id="IPR036005">
    <property type="entry name" value="Creatinase/aminopeptidase-like"/>
</dbReference>
<reference evidence="8 9" key="1">
    <citation type="submission" date="2014-04" db="EMBL/GenBank/DDBJ databases">
        <title>Genome reduction and metabolic complementation of the dual endosymbionts in the whitefly Bemisia tabaci.</title>
        <authorList>
            <person name="Rao Q."/>
            <person name="Rollat-Farnier P.-A."/>
            <person name="Zhang Z.-X."/>
            <person name="Santos-Garcia D."/>
            <person name="Silva F.J."/>
            <person name="Moya A."/>
            <person name="Zhu D.-T."/>
            <person name="Klein C.C."/>
            <person name="Vavre F."/>
            <person name="Sagot M.-F."/>
            <person name="Liu S.-S."/>
            <person name="Mouton L."/>
            <person name="Wang X.-W."/>
        </authorList>
    </citation>
    <scope>NUCLEOTIDE SEQUENCE [LARGE SCALE GENOMIC DNA]</scope>
    <source>
        <strain evidence="8 9">BT-Q</strain>
    </source>
</reference>
<evidence type="ECO:0000259" key="7">
    <source>
        <dbReference type="Pfam" id="PF00557"/>
    </source>
</evidence>
<dbReference type="PANTHER" id="PTHR43330">
    <property type="entry name" value="METHIONINE AMINOPEPTIDASE"/>
    <property type="match status" value="1"/>
</dbReference>
<comment type="cofactor">
    <cofactor evidence="6">
        <name>Co(2+)</name>
        <dbReference type="ChEBI" id="CHEBI:48828"/>
    </cofactor>
    <cofactor evidence="6">
        <name>Zn(2+)</name>
        <dbReference type="ChEBI" id="CHEBI:29105"/>
    </cofactor>
    <cofactor evidence="6">
        <name>Mn(2+)</name>
        <dbReference type="ChEBI" id="CHEBI:29035"/>
    </cofactor>
    <cofactor evidence="6">
        <name>Fe(2+)</name>
        <dbReference type="ChEBI" id="CHEBI:29033"/>
    </cofactor>
    <text evidence="6">Binds 2 divalent metal cations per subunit. Has a high-affinity and a low affinity metal-binding site. The true nature of the physiological cofactor is under debate. The enzyme is active with cobalt, zinc, manganese or divalent iron ions.</text>
</comment>
<accession>A0AAU8S798</accession>
<dbReference type="GO" id="GO:0006508">
    <property type="term" value="P:proteolysis"/>
    <property type="evidence" value="ECO:0007669"/>
    <property type="project" value="UniProtKB-KW"/>
</dbReference>